<dbReference type="AlphaFoldDB" id="A0A1N6DPI4"/>
<dbReference type="EMBL" id="FSRG01000003">
    <property type="protein sequence ID" value="SIN72695.1"/>
    <property type="molecule type" value="Genomic_DNA"/>
</dbReference>
<evidence type="ECO:0000313" key="3">
    <source>
        <dbReference type="Proteomes" id="UP000184694"/>
    </source>
</evidence>
<feature type="region of interest" description="Disordered" evidence="1">
    <location>
        <begin position="1"/>
        <end position="33"/>
    </location>
</feature>
<organism evidence="2 3">
    <name type="scientific">Halodesulfovibrio marinisediminis DSM 17456</name>
    <dbReference type="NCBI Taxonomy" id="1121457"/>
    <lineage>
        <taxon>Bacteria</taxon>
        <taxon>Pseudomonadati</taxon>
        <taxon>Thermodesulfobacteriota</taxon>
        <taxon>Desulfovibrionia</taxon>
        <taxon>Desulfovibrionales</taxon>
        <taxon>Desulfovibrionaceae</taxon>
        <taxon>Halodesulfovibrio</taxon>
    </lineage>
</organism>
<name>A0A1N6DPI4_9BACT</name>
<proteinExistence type="predicted"/>
<dbReference type="Pfam" id="PF05944">
    <property type="entry name" value="Phage_term_smal"/>
    <property type="match status" value="1"/>
</dbReference>
<dbReference type="Proteomes" id="UP000184694">
    <property type="component" value="Unassembled WGS sequence"/>
</dbReference>
<dbReference type="OrthoDB" id="5458186at2"/>
<dbReference type="STRING" id="1121457.SAMN02745161_0370"/>
<evidence type="ECO:0000313" key="2">
    <source>
        <dbReference type="EMBL" id="SIN72695.1"/>
    </source>
</evidence>
<dbReference type="GO" id="GO:0004519">
    <property type="term" value="F:endonuclease activity"/>
    <property type="evidence" value="ECO:0007669"/>
    <property type="project" value="InterPro"/>
</dbReference>
<protein>
    <submittedName>
        <fullName evidence="2">Phage small terminase subunit</fullName>
    </submittedName>
</protein>
<feature type="compositionally biased region" description="Basic and acidic residues" evidence="1">
    <location>
        <begin position="10"/>
        <end position="30"/>
    </location>
</feature>
<gene>
    <name evidence="2" type="ORF">SAMN02745161_0370</name>
</gene>
<reference evidence="3" key="1">
    <citation type="submission" date="2016-11" db="EMBL/GenBank/DDBJ databases">
        <authorList>
            <person name="Varghese N."/>
            <person name="Submissions S."/>
        </authorList>
    </citation>
    <scope>NUCLEOTIDE SEQUENCE [LARGE SCALE GENOMIC DNA]</scope>
    <source>
        <strain evidence="3">DSM 17456</strain>
    </source>
</reference>
<sequence length="232" mass="26080">MSLMLSHQQQVREQKKRAEAGQPEREKPDMLKTAPTGLVGTQQLLALLDKALEQDLKSLKGISSRERKADVKRELVTKYSAYVERLKAIAAPHDLLGWYLVWLFDIGELDTAVEYGLWCVREGVALPERFNRDVKTFVADAILEWADAQFDAGHSVQPYFAVVFNHADGMCCQPWDLPDEVTAKFYRQQGLVLARAEKFTAAVDVLEEALSLGAKVKTALADCRKRATRDVS</sequence>
<accession>A0A1N6DPI4</accession>
<evidence type="ECO:0000256" key="1">
    <source>
        <dbReference type="SAM" id="MobiDB-lite"/>
    </source>
</evidence>
<dbReference type="InterPro" id="IPR010270">
    <property type="entry name" value="Phage_P2_GpM"/>
</dbReference>
<dbReference type="GO" id="GO:0003677">
    <property type="term" value="F:DNA binding"/>
    <property type="evidence" value="ECO:0007669"/>
    <property type="project" value="InterPro"/>
</dbReference>
<keyword evidence="3" id="KW-1185">Reference proteome</keyword>
<dbReference type="RefSeq" id="WP_074215258.1">
    <property type="nucleotide sequence ID" value="NZ_FSRG01000003.1"/>
</dbReference>